<dbReference type="RefSeq" id="WP_098510527.1">
    <property type="nucleotide sequence ID" value="NZ_JBIAKZ010000008.1"/>
</dbReference>
<name>A0A2A9F6S1_9PSEU</name>
<dbReference type="InterPro" id="IPR019546">
    <property type="entry name" value="TAT_signal_bac_arc"/>
</dbReference>
<organism evidence="1 2">
    <name type="scientific">Amycolatopsis sulphurea</name>
    <dbReference type="NCBI Taxonomy" id="76022"/>
    <lineage>
        <taxon>Bacteria</taxon>
        <taxon>Bacillati</taxon>
        <taxon>Actinomycetota</taxon>
        <taxon>Actinomycetes</taxon>
        <taxon>Pseudonocardiales</taxon>
        <taxon>Pseudonocardiaceae</taxon>
        <taxon>Amycolatopsis</taxon>
    </lineage>
</organism>
<dbReference type="Proteomes" id="UP000243542">
    <property type="component" value="Unassembled WGS sequence"/>
</dbReference>
<evidence type="ECO:0000313" key="1">
    <source>
        <dbReference type="EMBL" id="PFG46461.1"/>
    </source>
</evidence>
<protein>
    <submittedName>
        <fullName evidence="1">Secreted protein</fullName>
    </submittedName>
</protein>
<sequence>MSGVSRRSFLGGAAAAGVAAASTVFAGPAEAAAGRG</sequence>
<keyword evidence="2" id="KW-1185">Reference proteome</keyword>
<dbReference type="PROSITE" id="PS51318">
    <property type="entry name" value="TAT"/>
    <property type="match status" value="1"/>
</dbReference>
<proteinExistence type="predicted"/>
<dbReference type="AlphaFoldDB" id="A0A2A9F6S1"/>
<dbReference type="EMBL" id="PDJK01000002">
    <property type="protein sequence ID" value="PFG46461.1"/>
    <property type="molecule type" value="Genomic_DNA"/>
</dbReference>
<reference evidence="1 2" key="1">
    <citation type="submission" date="2017-10" db="EMBL/GenBank/DDBJ databases">
        <title>Sequencing the genomes of 1000 actinobacteria strains.</title>
        <authorList>
            <person name="Klenk H.-P."/>
        </authorList>
    </citation>
    <scope>NUCLEOTIDE SEQUENCE [LARGE SCALE GENOMIC DNA]</scope>
    <source>
        <strain evidence="1 2">DSM 46092</strain>
    </source>
</reference>
<comment type="caution">
    <text evidence="1">The sequence shown here is derived from an EMBL/GenBank/DDBJ whole genome shotgun (WGS) entry which is preliminary data.</text>
</comment>
<gene>
    <name evidence="1" type="ORF">ATK36_1439</name>
</gene>
<dbReference type="NCBIfam" id="TIGR01409">
    <property type="entry name" value="TAT_signal_seq"/>
    <property type="match status" value="1"/>
</dbReference>
<dbReference type="Pfam" id="PF10518">
    <property type="entry name" value="TAT_signal"/>
    <property type="match status" value="1"/>
</dbReference>
<evidence type="ECO:0000313" key="2">
    <source>
        <dbReference type="Proteomes" id="UP000243542"/>
    </source>
</evidence>
<accession>A0A2A9F6S1</accession>
<dbReference type="InterPro" id="IPR006311">
    <property type="entry name" value="TAT_signal"/>
</dbReference>